<dbReference type="Proteomes" id="UP000735302">
    <property type="component" value="Unassembled WGS sequence"/>
</dbReference>
<comment type="caution">
    <text evidence="1">The sequence shown here is derived from an EMBL/GenBank/DDBJ whole genome shotgun (WGS) entry which is preliminary data.</text>
</comment>
<protein>
    <submittedName>
        <fullName evidence="1">Uncharacterized protein</fullName>
    </submittedName>
</protein>
<proteinExistence type="predicted"/>
<evidence type="ECO:0000313" key="1">
    <source>
        <dbReference type="EMBL" id="GFO33471.1"/>
    </source>
</evidence>
<sequence>MRRGVYLLVPPSCRGAENEHVHVVVLLTPVLKLALIYSSTHTLLEVQALTSFLSTANFLFTGSEVRRTYFGPYSFAFYGDIRLFSSGADGQFDLKADDP</sequence>
<evidence type="ECO:0000313" key="2">
    <source>
        <dbReference type="Proteomes" id="UP000735302"/>
    </source>
</evidence>
<reference evidence="1 2" key="1">
    <citation type="journal article" date="2021" name="Elife">
        <title>Chloroplast acquisition without the gene transfer in kleptoplastic sea slugs, Plakobranchus ocellatus.</title>
        <authorList>
            <person name="Maeda T."/>
            <person name="Takahashi S."/>
            <person name="Yoshida T."/>
            <person name="Shimamura S."/>
            <person name="Takaki Y."/>
            <person name="Nagai Y."/>
            <person name="Toyoda A."/>
            <person name="Suzuki Y."/>
            <person name="Arimoto A."/>
            <person name="Ishii H."/>
            <person name="Satoh N."/>
            <person name="Nishiyama T."/>
            <person name="Hasebe M."/>
            <person name="Maruyama T."/>
            <person name="Minagawa J."/>
            <person name="Obokata J."/>
            <person name="Shigenobu S."/>
        </authorList>
    </citation>
    <scope>NUCLEOTIDE SEQUENCE [LARGE SCALE GENOMIC DNA]</scope>
</reference>
<dbReference type="EMBL" id="BLXT01006771">
    <property type="protein sequence ID" value="GFO33471.1"/>
    <property type="molecule type" value="Genomic_DNA"/>
</dbReference>
<keyword evidence="2" id="KW-1185">Reference proteome</keyword>
<dbReference type="AlphaFoldDB" id="A0AAV4CNL2"/>
<accession>A0AAV4CNL2</accession>
<gene>
    <name evidence="1" type="ORF">PoB_005997600</name>
</gene>
<organism evidence="1 2">
    <name type="scientific">Plakobranchus ocellatus</name>
    <dbReference type="NCBI Taxonomy" id="259542"/>
    <lineage>
        <taxon>Eukaryota</taxon>
        <taxon>Metazoa</taxon>
        <taxon>Spiralia</taxon>
        <taxon>Lophotrochozoa</taxon>
        <taxon>Mollusca</taxon>
        <taxon>Gastropoda</taxon>
        <taxon>Heterobranchia</taxon>
        <taxon>Euthyneura</taxon>
        <taxon>Panpulmonata</taxon>
        <taxon>Sacoglossa</taxon>
        <taxon>Placobranchoidea</taxon>
        <taxon>Plakobranchidae</taxon>
        <taxon>Plakobranchus</taxon>
    </lineage>
</organism>
<name>A0AAV4CNL2_9GAST</name>